<reference evidence="13" key="1">
    <citation type="journal article" date="2019" name="Int. J. Syst. Evol. Microbiol.">
        <title>The Global Catalogue of Microorganisms (GCM) 10K type strain sequencing project: providing services to taxonomists for standard genome sequencing and annotation.</title>
        <authorList>
            <consortium name="The Broad Institute Genomics Platform"/>
            <consortium name="The Broad Institute Genome Sequencing Center for Infectious Disease"/>
            <person name="Wu L."/>
            <person name="Ma J."/>
        </authorList>
    </citation>
    <scope>NUCLEOTIDE SEQUENCE [LARGE SCALE GENOMIC DNA]</scope>
    <source>
        <strain evidence="13">KCTC 62164</strain>
    </source>
</reference>
<name>A0ABV7D724_9PROT</name>
<evidence type="ECO:0000256" key="7">
    <source>
        <dbReference type="ARBA" id="ARBA00022927"/>
    </source>
</evidence>
<organism evidence="12 13">
    <name type="scientific">Kordiimonas pumila</name>
    <dbReference type="NCBI Taxonomy" id="2161677"/>
    <lineage>
        <taxon>Bacteria</taxon>
        <taxon>Pseudomonadati</taxon>
        <taxon>Pseudomonadota</taxon>
        <taxon>Alphaproteobacteria</taxon>
        <taxon>Kordiimonadales</taxon>
        <taxon>Kordiimonadaceae</taxon>
        <taxon>Kordiimonas</taxon>
    </lineage>
</organism>
<evidence type="ECO:0000256" key="8">
    <source>
        <dbReference type="ARBA" id="ARBA00022989"/>
    </source>
</evidence>
<keyword evidence="3" id="KW-0813">Transport</keyword>
<sequence length="375" mass="40566">MSKYLLLEIGASARELKRTGFVSEAGVWLADVPVGDVAERAVEADKTIVVCEGAAFSSWVVDVPVLGAAKLQKILPNLMADLCATPIMDTHFSLIGQPESGKAFIIAAARSFLDNVLEFTNSIGVSPDRVLPDYCLLPVQAEHAVAVTPEGNVVVRMADGSGFCGEPDLAVLMVPDLILPAALTEQVWKTFLAKALETEANILTGPYAKHTNVFAFIPLFKRSAILAMICFFTWAAGTFYMAQSYNDKAEVLYEAAEEKFKKAFPDVKRIVNLEAQMRSKIKDAEEKQGGQFLSVSSAFFKVLSGVEGASLDGVRYDQSRTEYTLTLAFSSFAEADTFRQKMNASGIAFSEGSSRQEGPVILTDISLNLNAGASR</sequence>
<keyword evidence="4" id="KW-1003">Cell membrane</keyword>
<gene>
    <name evidence="12" type="primary">gspL</name>
    <name evidence="12" type="ORF">ACFOKA_12765</name>
</gene>
<accession>A0ABV7D724</accession>
<keyword evidence="5" id="KW-0997">Cell inner membrane</keyword>
<dbReference type="Pfam" id="PF12693">
    <property type="entry name" value="GspL_C"/>
    <property type="match status" value="1"/>
</dbReference>
<evidence type="ECO:0000256" key="3">
    <source>
        <dbReference type="ARBA" id="ARBA00022448"/>
    </source>
</evidence>
<evidence type="ECO:0000313" key="12">
    <source>
        <dbReference type="EMBL" id="MFC3052779.1"/>
    </source>
</evidence>
<proteinExistence type="inferred from homology"/>
<dbReference type="RefSeq" id="WP_194213574.1">
    <property type="nucleotide sequence ID" value="NZ_CP061205.1"/>
</dbReference>
<evidence type="ECO:0000256" key="4">
    <source>
        <dbReference type="ARBA" id="ARBA00022475"/>
    </source>
</evidence>
<evidence type="ECO:0000259" key="11">
    <source>
        <dbReference type="Pfam" id="PF12693"/>
    </source>
</evidence>
<evidence type="ECO:0000313" key="13">
    <source>
        <dbReference type="Proteomes" id="UP001595444"/>
    </source>
</evidence>
<comment type="caution">
    <text evidence="12">The sequence shown here is derived from an EMBL/GenBank/DDBJ whole genome shotgun (WGS) entry which is preliminary data.</text>
</comment>
<dbReference type="InterPro" id="IPR043129">
    <property type="entry name" value="ATPase_NBD"/>
</dbReference>
<feature type="domain" description="GspL cytoplasmic actin-ATPase-like" evidence="10">
    <location>
        <begin position="61"/>
        <end position="175"/>
    </location>
</feature>
<dbReference type="NCBIfam" id="TIGR01709">
    <property type="entry name" value="typeII_sec_gspL"/>
    <property type="match status" value="1"/>
</dbReference>
<feature type="domain" description="GspL periplasmic" evidence="11">
    <location>
        <begin position="220"/>
        <end position="358"/>
    </location>
</feature>
<keyword evidence="8" id="KW-1133">Transmembrane helix</keyword>
<evidence type="ECO:0000256" key="1">
    <source>
        <dbReference type="ARBA" id="ARBA00004377"/>
    </source>
</evidence>
<evidence type="ECO:0000256" key="5">
    <source>
        <dbReference type="ARBA" id="ARBA00022519"/>
    </source>
</evidence>
<evidence type="ECO:0000256" key="6">
    <source>
        <dbReference type="ARBA" id="ARBA00022692"/>
    </source>
</evidence>
<dbReference type="SUPFAM" id="SSF53067">
    <property type="entry name" value="Actin-like ATPase domain"/>
    <property type="match status" value="1"/>
</dbReference>
<comment type="similarity">
    <text evidence="2">Belongs to the GSP L family.</text>
</comment>
<evidence type="ECO:0000256" key="9">
    <source>
        <dbReference type="ARBA" id="ARBA00023136"/>
    </source>
</evidence>
<dbReference type="InterPro" id="IPR024230">
    <property type="entry name" value="GspL_cyto_dom"/>
</dbReference>
<protein>
    <submittedName>
        <fullName evidence="12">Type II secretion system protein GspL</fullName>
    </submittedName>
</protein>
<dbReference type="Proteomes" id="UP001595444">
    <property type="component" value="Unassembled WGS sequence"/>
</dbReference>
<dbReference type="Gene3D" id="3.30.420.380">
    <property type="match status" value="1"/>
</dbReference>
<keyword evidence="6" id="KW-0812">Transmembrane</keyword>
<evidence type="ECO:0000256" key="2">
    <source>
        <dbReference type="ARBA" id="ARBA00005318"/>
    </source>
</evidence>
<keyword evidence="9" id="KW-0472">Membrane</keyword>
<dbReference type="EMBL" id="JBHRSL010000010">
    <property type="protein sequence ID" value="MFC3052779.1"/>
    <property type="molecule type" value="Genomic_DNA"/>
</dbReference>
<comment type="subcellular location">
    <subcellularLocation>
        <location evidence="1">Cell inner membrane</location>
        <topology evidence="1">Single-pass membrane protein</topology>
    </subcellularLocation>
</comment>
<dbReference type="PIRSF" id="PIRSF015761">
    <property type="entry name" value="Protein_L"/>
    <property type="match status" value="1"/>
</dbReference>
<dbReference type="Pfam" id="PF05134">
    <property type="entry name" value="T2SSL"/>
    <property type="match status" value="1"/>
</dbReference>
<evidence type="ECO:0000259" key="10">
    <source>
        <dbReference type="Pfam" id="PF05134"/>
    </source>
</evidence>
<dbReference type="Gene3D" id="3.30.1360.100">
    <property type="entry name" value="General secretion pathway protein M, EpsM"/>
    <property type="match status" value="1"/>
</dbReference>
<dbReference type="InterPro" id="IPR025691">
    <property type="entry name" value="GspL_pp_dom"/>
</dbReference>
<dbReference type="InterPro" id="IPR007812">
    <property type="entry name" value="T2SS_protein-GspL"/>
</dbReference>
<keyword evidence="13" id="KW-1185">Reference proteome</keyword>
<keyword evidence="7" id="KW-0653">Protein transport</keyword>